<dbReference type="AlphaFoldDB" id="A0AAD7UTU4"/>
<protein>
    <recommendedName>
        <fullName evidence="5">RRM domain-containing protein</fullName>
    </recommendedName>
</protein>
<feature type="region of interest" description="Disordered" evidence="4">
    <location>
        <begin position="170"/>
        <end position="202"/>
    </location>
</feature>
<dbReference type="Proteomes" id="UP001234581">
    <property type="component" value="Unassembled WGS sequence"/>
</dbReference>
<reference evidence="6 7" key="1">
    <citation type="submission" date="2023-03" db="EMBL/GenBank/DDBJ databases">
        <title>Genome sequence of Lichtheimia ornata CBS 291.66.</title>
        <authorList>
            <person name="Mohabir J.T."/>
            <person name="Shea T.P."/>
            <person name="Kurbessoian T."/>
            <person name="Berby B."/>
            <person name="Fontaine J."/>
            <person name="Livny J."/>
            <person name="Gnirke A."/>
            <person name="Stajich J.E."/>
            <person name="Cuomo C.A."/>
        </authorList>
    </citation>
    <scope>NUCLEOTIDE SEQUENCE [LARGE SCALE GENOMIC DNA]</scope>
    <source>
        <strain evidence="6">CBS 291.66</strain>
    </source>
</reference>
<dbReference type="GeneID" id="83218575"/>
<organism evidence="6 7">
    <name type="scientific">Lichtheimia ornata</name>
    <dbReference type="NCBI Taxonomy" id="688661"/>
    <lineage>
        <taxon>Eukaryota</taxon>
        <taxon>Fungi</taxon>
        <taxon>Fungi incertae sedis</taxon>
        <taxon>Mucoromycota</taxon>
        <taxon>Mucoromycotina</taxon>
        <taxon>Mucoromycetes</taxon>
        <taxon>Mucorales</taxon>
        <taxon>Lichtheimiaceae</taxon>
        <taxon>Lichtheimia</taxon>
    </lineage>
</organism>
<feature type="compositionally biased region" description="Polar residues" evidence="4">
    <location>
        <begin position="386"/>
        <end position="396"/>
    </location>
</feature>
<keyword evidence="1" id="KW-0597">Phosphoprotein</keyword>
<evidence type="ECO:0000256" key="1">
    <source>
        <dbReference type="ARBA" id="ARBA00022553"/>
    </source>
</evidence>
<dbReference type="PROSITE" id="PS50102">
    <property type="entry name" value="RRM"/>
    <property type="match status" value="2"/>
</dbReference>
<dbReference type="EMBL" id="JARTCD010000084">
    <property type="protein sequence ID" value="KAJ8653125.1"/>
    <property type="molecule type" value="Genomic_DNA"/>
</dbReference>
<dbReference type="PANTHER" id="PTHR10501">
    <property type="entry name" value="U1 SMALL NUCLEAR RIBONUCLEOPROTEIN A/U2 SMALL NUCLEAR RIBONUCLEOPROTEIN B"/>
    <property type="match status" value="1"/>
</dbReference>
<dbReference type="SMART" id="SM00360">
    <property type="entry name" value="RRM"/>
    <property type="match status" value="2"/>
</dbReference>
<evidence type="ECO:0000256" key="3">
    <source>
        <dbReference type="PROSITE-ProRule" id="PRU00176"/>
    </source>
</evidence>
<keyword evidence="2 3" id="KW-0694">RNA-binding</keyword>
<accession>A0AAD7UTU4</accession>
<evidence type="ECO:0000313" key="6">
    <source>
        <dbReference type="EMBL" id="KAJ8653125.1"/>
    </source>
</evidence>
<keyword evidence="7" id="KW-1185">Reference proteome</keyword>
<dbReference type="InterPro" id="IPR035979">
    <property type="entry name" value="RBD_domain_sf"/>
</dbReference>
<feature type="compositionally biased region" description="Low complexity" evidence="4">
    <location>
        <begin position="184"/>
        <end position="195"/>
    </location>
</feature>
<dbReference type="FunFam" id="3.30.70.330:FF:000089">
    <property type="entry name" value="RNA binding protein"/>
    <property type="match status" value="1"/>
</dbReference>
<dbReference type="InterPro" id="IPR000504">
    <property type="entry name" value="RRM_dom"/>
</dbReference>
<dbReference type="GO" id="GO:0003723">
    <property type="term" value="F:RNA binding"/>
    <property type="evidence" value="ECO:0007669"/>
    <property type="project" value="UniProtKB-UniRule"/>
</dbReference>
<dbReference type="RefSeq" id="XP_058338039.1">
    <property type="nucleotide sequence ID" value="XM_058491144.1"/>
</dbReference>
<comment type="caution">
    <text evidence="6">The sequence shown here is derived from an EMBL/GenBank/DDBJ whole genome shotgun (WGS) entry which is preliminary data.</text>
</comment>
<dbReference type="Gene3D" id="3.30.70.330">
    <property type="match status" value="2"/>
</dbReference>
<evidence type="ECO:0000256" key="2">
    <source>
        <dbReference type="ARBA" id="ARBA00022884"/>
    </source>
</evidence>
<feature type="domain" description="RRM" evidence="5">
    <location>
        <begin position="49"/>
        <end position="140"/>
    </location>
</feature>
<evidence type="ECO:0000259" key="5">
    <source>
        <dbReference type="PROSITE" id="PS50102"/>
    </source>
</evidence>
<sequence length="547" mass="58009">MASEPTGTLPFPSTFDSRIHPLSSSPSSGFLSSTATSNGGIAAQLESVTTIFVVGFPDDMTEREFQNMFTFSPGFEAASLKWHSKDQEDENLGSNNNKKQMIGFARFHTRLEAMEAVEVLNGKRVDQERGTLLKAEMAKKNLHIKRGSVVPTQAAATAAAAVAAAAANAAANGGSGSGSGNGNASGVTGTTTTTTNGGGGANESVVSPLSILSKKMHLPPSYDSFSPLPSDLLSPIDYYKTDPFAKDPFQNGSVPATPLFNDPLFGLRSQSFDARSIDLMSPPRGFGLIPPSRMTQAMQDTTTTNNITTATTTNPATTTMTTTATNHVDPFDYLSKSSPVPTERAFSTSSPPSSFLANNNTNMADNGPSIISRRLGSLSIQTGGNFPTDFRSPSLSSPSYNSSTTTTTATATTTTIAAPPNNNTTTINSNNNNINNRPINPADQNPPCNTLYVGNLPANTSEDELRSLFSKCHAFKRMSFRNKAQGPMCFVEFEDVQYATQAMNELQGHCLSNSIKGGIRLSFSKNPLFIKPNKTTSTNGTTIAGDF</sequence>
<feature type="compositionally biased region" description="Gly residues" evidence="4">
    <location>
        <begin position="173"/>
        <end position="183"/>
    </location>
</feature>
<feature type="region of interest" description="Disordered" evidence="4">
    <location>
        <begin position="386"/>
        <end position="429"/>
    </location>
</feature>
<gene>
    <name evidence="6" type="ORF">O0I10_011174</name>
</gene>
<dbReference type="SUPFAM" id="SSF54928">
    <property type="entry name" value="RNA-binding domain, RBD"/>
    <property type="match status" value="2"/>
</dbReference>
<evidence type="ECO:0000256" key="4">
    <source>
        <dbReference type="SAM" id="MobiDB-lite"/>
    </source>
</evidence>
<dbReference type="Pfam" id="PF00076">
    <property type="entry name" value="RRM_1"/>
    <property type="match status" value="1"/>
</dbReference>
<dbReference type="CDD" id="cd12245">
    <property type="entry name" value="RRM_scw1_like"/>
    <property type="match status" value="1"/>
</dbReference>
<evidence type="ECO:0000313" key="7">
    <source>
        <dbReference type="Proteomes" id="UP001234581"/>
    </source>
</evidence>
<proteinExistence type="predicted"/>
<feature type="compositionally biased region" description="Low complexity" evidence="4">
    <location>
        <begin position="397"/>
        <end position="429"/>
    </location>
</feature>
<name>A0AAD7UTU4_9FUNG</name>
<dbReference type="InterPro" id="IPR012677">
    <property type="entry name" value="Nucleotide-bd_a/b_plait_sf"/>
</dbReference>
<feature type="domain" description="RRM" evidence="5">
    <location>
        <begin position="449"/>
        <end position="526"/>
    </location>
</feature>